<gene>
    <name evidence="2" type="ORF">F8M49_29220</name>
</gene>
<keyword evidence="1" id="KW-0812">Transmembrane</keyword>
<keyword evidence="1" id="KW-0472">Membrane</keyword>
<feature type="transmembrane region" description="Helical" evidence="1">
    <location>
        <begin position="57"/>
        <end position="74"/>
    </location>
</feature>
<keyword evidence="1" id="KW-1133">Transmembrane helix</keyword>
<dbReference type="EMBL" id="WBMO01000005">
    <property type="protein sequence ID" value="MDV2478476.1"/>
    <property type="molecule type" value="Genomic_DNA"/>
</dbReference>
<dbReference type="InterPro" id="IPR038770">
    <property type="entry name" value="Na+/solute_symporter_sf"/>
</dbReference>
<dbReference type="PIRSF" id="PIRSF026166">
    <property type="entry name" value="UCP026166"/>
    <property type="match status" value="1"/>
</dbReference>
<proteinExistence type="predicted"/>
<dbReference type="InterPro" id="IPR016833">
    <property type="entry name" value="Put_Na-Bile_cotransptr"/>
</dbReference>
<evidence type="ECO:0000313" key="3">
    <source>
        <dbReference type="Proteomes" id="UP001275440"/>
    </source>
</evidence>
<dbReference type="Gene3D" id="1.20.1530.20">
    <property type="match status" value="1"/>
</dbReference>
<feature type="transmembrane region" description="Helical" evidence="1">
    <location>
        <begin position="28"/>
        <end position="50"/>
    </location>
</feature>
<dbReference type="Proteomes" id="UP001275440">
    <property type="component" value="Unassembled WGS sequence"/>
</dbReference>
<feature type="transmembrane region" description="Helical" evidence="1">
    <location>
        <begin position="214"/>
        <end position="237"/>
    </location>
</feature>
<feature type="transmembrane region" description="Helical" evidence="1">
    <location>
        <begin position="189"/>
        <end position="208"/>
    </location>
</feature>
<dbReference type="Pfam" id="PF13593">
    <property type="entry name" value="SBF_like"/>
    <property type="match status" value="1"/>
</dbReference>
<comment type="caution">
    <text evidence="2">The sequence shown here is derived from an EMBL/GenBank/DDBJ whole genome shotgun (WGS) entry which is preliminary data.</text>
</comment>
<name>A0ABU3WWU6_9NOCA</name>
<feature type="transmembrane region" description="Helical" evidence="1">
    <location>
        <begin position="151"/>
        <end position="168"/>
    </location>
</feature>
<evidence type="ECO:0000256" key="1">
    <source>
        <dbReference type="SAM" id="Phobius"/>
    </source>
</evidence>
<feature type="transmembrane region" description="Helical" evidence="1">
    <location>
        <begin position="118"/>
        <end position="139"/>
    </location>
</feature>
<sequence>MLLATLVVATVLPARGTAAELLPIAGSVAVAVLFFVSGLRLSPAAVAAGIRDWRLQAAILATTFVLFPAAGWAATTLATPWLSTDLALGLLFLAALPSVVQTSTAFTSIAGGNAAASVCAASASNLLGIVLTPVLVAVLTSSDTGIDGGPVLKIVSQILVPFAIGQLLHGRFGDAAARHASSLRIVDRGAILLIVYSAFGAAVVGGVWERIAVGELLIVVGLCAGLLILMLVGTWWAGRRLGFSRENRIPLMFCGAEKSLTTGLPIAAIIFAGPMAGVVVIPVIIYHQLQLLVCALLARRLAEARSTPLNDRMSQSVS</sequence>
<dbReference type="PANTHER" id="PTHR18640:SF5">
    <property type="entry name" value="SODIUM_BILE ACID COTRANSPORTER 7"/>
    <property type="match status" value="1"/>
</dbReference>
<protein>
    <submittedName>
        <fullName evidence="2">Bile acid:sodium symporter</fullName>
    </submittedName>
</protein>
<reference evidence="2 3" key="1">
    <citation type="submission" date="2019-10" db="EMBL/GenBank/DDBJ databases">
        <title>Draft Genome Assembly of Rhodococcus zopfii DSM44189.</title>
        <authorList>
            <person name="Sutton J.M."/>
            <person name="Akob D.M."/>
            <person name="Bushman T.J."/>
        </authorList>
    </citation>
    <scope>NUCLEOTIDE SEQUENCE [LARGE SCALE GENOMIC DNA]</scope>
    <source>
        <strain evidence="2 3">DSM 44189</strain>
    </source>
</reference>
<evidence type="ECO:0000313" key="2">
    <source>
        <dbReference type="EMBL" id="MDV2478476.1"/>
    </source>
</evidence>
<feature type="transmembrane region" description="Helical" evidence="1">
    <location>
        <begin position="86"/>
        <end position="106"/>
    </location>
</feature>
<keyword evidence="3" id="KW-1185">Reference proteome</keyword>
<organism evidence="2 3">
    <name type="scientific">Rhodococcus zopfii</name>
    <dbReference type="NCBI Taxonomy" id="43772"/>
    <lineage>
        <taxon>Bacteria</taxon>
        <taxon>Bacillati</taxon>
        <taxon>Actinomycetota</taxon>
        <taxon>Actinomycetes</taxon>
        <taxon>Mycobacteriales</taxon>
        <taxon>Nocardiaceae</taxon>
        <taxon>Rhodococcus</taxon>
    </lineage>
</organism>
<accession>A0ABU3WWU6</accession>
<dbReference type="PANTHER" id="PTHR18640">
    <property type="entry name" value="SOLUTE CARRIER FAMILY 10 MEMBER 7"/>
    <property type="match status" value="1"/>
</dbReference>